<dbReference type="Proteomes" id="UP000596092">
    <property type="component" value="Chromosome"/>
</dbReference>
<dbReference type="InterPro" id="IPR001653">
    <property type="entry name" value="DAP_epimerase_DapF"/>
</dbReference>
<keyword evidence="11" id="KW-1185">Reference proteome</keyword>
<comment type="pathway">
    <text evidence="1 8">Amino-acid biosynthesis; L-lysine biosynthesis via DAP pathway; DL-2,6-diaminopimelate from LL-2,6-diaminopimelate: step 1/1.</text>
</comment>
<sequence>MQTLPLPIPFWKMNGAGNDFIIIDHRQPLIPQEKMAEFSRLLCRRKFSVGADGVFLVEPSTRADFSWRFFNSDGSEAEMCGNGARCVARFAYMQGIAAARMRFETLAGLVEASVADTRVTIRMTPPHSFLFDRQVEVDGQRFLVHSVDTGVPHAVLFTDDIDMVDVVGLGRLIRHHPDFAPAGTNVNFIGRTTDGFRIRTYERGVEDETMACGTGVAAGALIAAAKGLVSSPVDMVTSGGVALTVQLLDQDETKAAAVLLRGPAHIVYKGEITAEAFV</sequence>
<dbReference type="AlphaFoldDB" id="A0A7T5VBP7"/>
<feature type="binding site" evidence="8">
    <location>
        <position position="18"/>
    </location>
    <ligand>
        <name>substrate</name>
    </ligand>
</feature>
<protein>
    <recommendedName>
        <fullName evidence="3 8">Diaminopimelate epimerase</fullName>
        <shortName evidence="8">DAP epimerase</shortName>
        <ecNumber evidence="3 8">5.1.1.7</ecNumber>
    </recommendedName>
    <alternativeName>
        <fullName evidence="8">PLP-independent amino acid racemase</fullName>
    </alternativeName>
</protein>
<comment type="subunit">
    <text evidence="8">Homodimer.</text>
</comment>
<feature type="active site" description="Proton acceptor" evidence="8">
    <location>
        <position position="212"/>
    </location>
</feature>
<evidence type="ECO:0000256" key="1">
    <source>
        <dbReference type="ARBA" id="ARBA00005196"/>
    </source>
</evidence>
<dbReference type="UniPathway" id="UPA00034">
    <property type="reaction ID" value="UER00025"/>
</dbReference>
<keyword evidence="5 8" id="KW-0457">Lysine biosynthesis</keyword>
<comment type="subcellular location">
    <subcellularLocation>
        <location evidence="8">Cytoplasm</location>
    </subcellularLocation>
</comment>
<evidence type="ECO:0000256" key="9">
    <source>
        <dbReference type="PROSITE-ProRule" id="PRU10125"/>
    </source>
</evidence>
<keyword evidence="8" id="KW-0963">Cytoplasm</keyword>
<dbReference type="NCBIfam" id="TIGR00652">
    <property type="entry name" value="DapF"/>
    <property type="match status" value="1"/>
</dbReference>
<keyword evidence="4 8" id="KW-0028">Amino-acid biosynthesis</keyword>
<dbReference type="HAMAP" id="MF_00197">
    <property type="entry name" value="DAP_epimerase"/>
    <property type="match status" value="1"/>
</dbReference>
<gene>
    <name evidence="8" type="primary">dapF</name>
    <name evidence="10" type="ORF">HP555_02650</name>
</gene>
<evidence type="ECO:0000313" key="11">
    <source>
        <dbReference type="Proteomes" id="UP000596092"/>
    </source>
</evidence>
<feature type="binding site" evidence="8">
    <location>
        <position position="185"/>
    </location>
    <ligand>
        <name>substrate</name>
    </ligand>
</feature>
<dbReference type="GO" id="GO:0009089">
    <property type="term" value="P:lysine biosynthetic process via diaminopimelate"/>
    <property type="evidence" value="ECO:0007669"/>
    <property type="project" value="UniProtKB-UniRule"/>
</dbReference>
<comment type="caution">
    <text evidence="8">Lacks conserved residue(s) required for the propagation of feature annotation.</text>
</comment>
<feature type="site" description="Could be important to modulate the pK values of the two catalytic cysteine residues" evidence="8">
    <location>
        <position position="202"/>
    </location>
</feature>
<feature type="binding site" evidence="8">
    <location>
        <begin position="213"/>
        <end position="214"/>
    </location>
    <ligand>
        <name>substrate</name>
    </ligand>
</feature>
<comment type="similarity">
    <text evidence="2 8">Belongs to the diaminopimelate epimerase family.</text>
</comment>
<dbReference type="InterPro" id="IPR018510">
    <property type="entry name" value="DAP_epimerase_AS"/>
</dbReference>
<evidence type="ECO:0000256" key="2">
    <source>
        <dbReference type="ARBA" id="ARBA00010219"/>
    </source>
</evidence>
<dbReference type="EC" id="5.1.1.7" evidence="3 8"/>
<dbReference type="Gene3D" id="3.10.310.10">
    <property type="entry name" value="Diaminopimelate Epimerase, Chain A, domain 1"/>
    <property type="match status" value="2"/>
</dbReference>
<feature type="binding site" evidence="8">
    <location>
        <begin position="202"/>
        <end position="203"/>
    </location>
    <ligand>
        <name>substrate</name>
    </ligand>
</feature>
<feature type="site" description="Could be important to modulate the pK values of the two catalytic cysteine residues" evidence="8">
    <location>
        <position position="153"/>
    </location>
</feature>
<dbReference type="KEGG" id="dog:HP555_02650"/>
<proteinExistence type="inferred from homology"/>
<feature type="active site" evidence="9">
    <location>
        <position position="80"/>
    </location>
</feature>
<dbReference type="PANTHER" id="PTHR31689:SF0">
    <property type="entry name" value="DIAMINOPIMELATE EPIMERASE"/>
    <property type="match status" value="1"/>
</dbReference>
<name>A0A7T5VBP7_9BACT</name>
<comment type="catalytic activity">
    <reaction evidence="7 8">
        <text>(2S,6S)-2,6-diaminopimelate = meso-2,6-diaminopimelate</text>
        <dbReference type="Rhea" id="RHEA:15393"/>
        <dbReference type="ChEBI" id="CHEBI:57609"/>
        <dbReference type="ChEBI" id="CHEBI:57791"/>
        <dbReference type="EC" id="5.1.1.7"/>
    </reaction>
</comment>
<dbReference type="EMBL" id="CP054140">
    <property type="protein sequence ID" value="QQG64839.1"/>
    <property type="molecule type" value="Genomic_DNA"/>
</dbReference>
<reference evidence="10 11" key="1">
    <citation type="submission" date="2020-05" db="EMBL/GenBank/DDBJ databases">
        <title>Complete genome of Desulfobulbus oligotrophicus.</title>
        <authorList>
            <person name="Podar M."/>
        </authorList>
    </citation>
    <scope>NUCLEOTIDE SEQUENCE [LARGE SCALE GENOMIC DNA]</scope>
    <source>
        <strain evidence="10 11">Prop6</strain>
    </source>
</reference>
<evidence type="ECO:0000313" key="10">
    <source>
        <dbReference type="EMBL" id="QQG64839.1"/>
    </source>
</evidence>
<evidence type="ECO:0000256" key="4">
    <source>
        <dbReference type="ARBA" id="ARBA00022605"/>
    </source>
</evidence>
<dbReference type="PROSITE" id="PS01326">
    <property type="entry name" value="DAP_EPIMERASE"/>
    <property type="match status" value="1"/>
</dbReference>
<feature type="active site" description="Proton donor" evidence="8">
    <location>
        <position position="80"/>
    </location>
</feature>
<evidence type="ECO:0000256" key="3">
    <source>
        <dbReference type="ARBA" id="ARBA00013080"/>
    </source>
</evidence>
<feature type="binding site" evidence="8">
    <location>
        <begin position="81"/>
        <end position="82"/>
    </location>
    <ligand>
        <name>substrate</name>
    </ligand>
</feature>
<evidence type="ECO:0000256" key="6">
    <source>
        <dbReference type="ARBA" id="ARBA00023235"/>
    </source>
</evidence>
<dbReference type="GO" id="GO:0008837">
    <property type="term" value="F:diaminopimelate epimerase activity"/>
    <property type="evidence" value="ECO:0007669"/>
    <property type="project" value="UniProtKB-UniRule"/>
</dbReference>
<comment type="function">
    <text evidence="8">Catalyzes the stereoinversion of LL-2,6-diaminopimelate (L,L-DAP) to meso-diaminopimelate (meso-DAP), a precursor of L-lysine and an essential component of the bacterial peptidoglycan.</text>
</comment>
<accession>A0A7T5VBP7</accession>
<feature type="binding site" evidence="8">
    <location>
        <position position="71"/>
    </location>
    <ligand>
        <name>substrate</name>
    </ligand>
</feature>
<organism evidence="10 11">
    <name type="scientific">Desulfobulbus oligotrophicus</name>
    <dbReference type="NCBI Taxonomy" id="1909699"/>
    <lineage>
        <taxon>Bacteria</taxon>
        <taxon>Pseudomonadati</taxon>
        <taxon>Thermodesulfobacteriota</taxon>
        <taxon>Desulfobulbia</taxon>
        <taxon>Desulfobulbales</taxon>
        <taxon>Desulfobulbaceae</taxon>
        <taxon>Desulfobulbus</taxon>
    </lineage>
</organism>
<evidence type="ECO:0000256" key="8">
    <source>
        <dbReference type="HAMAP-Rule" id="MF_00197"/>
    </source>
</evidence>
<keyword evidence="6 8" id="KW-0413">Isomerase</keyword>
<dbReference type="PANTHER" id="PTHR31689">
    <property type="entry name" value="DIAMINOPIMELATE EPIMERASE, CHLOROPLASTIC"/>
    <property type="match status" value="1"/>
</dbReference>
<dbReference type="GO" id="GO:0005829">
    <property type="term" value="C:cytosol"/>
    <property type="evidence" value="ECO:0007669"/>
    <property type="project" value="TreeGrafter"/>
</dbReference>
<dbReference type="RefSeq" id="WP_199263671.1">
    <property type="nucleotide sequence ID" value="NZ_CP054140.1"/>
</dbReference>
<evidence type="ECO:0000256" key="7">
    <source>
        <dbReference type="ARBA" id="ARBA00051712"/>
    </source>
</evidence>
<dbReference type="SUPFAM" id="SSF54506">
    <property type="entry name" value="Diaminopimelate epimerase-like"/>
    <property type="match status" value="2"/>
</dbReference>
<dbReference type="Pfam" id="PF01678">
    <property type="entry name" value="DAP_epimerase"/>
    <property type="match status" value="2"/>
</dbReference>
<evidence type="ECO:0000256" key="5">
    <source>
        <dbReference type="ARBA" id="ARBA00023154"/>
    </source>
</evidence>